<comment type="caution">
    <text evidence="3">The sequence shown here is derived from an EMBL/GenBank/DDBJ whole genome shotgun (WGS) entry which is preliminary data.</text>
</comment>
<dbReference type="EMBL" id="JBHSPB010000004">
    <property type="protein sequence ID" value="MFC5720184.1"/>
    <property type="molecule type" value="Genomic_DNA"/>
</dbReference>
<dbReference type="Proteomes" id="UP001596083">
    <property type="component" value="Unassembled WGS sequence"/>
</dbReference>
<evidence type="ECO:0000256" key="1">
    <source>
        <dbReference type="SAM" id="MobiDB-lite"/>
    </source>
</evidence>
<feature type="region of interest" description="Disordered" evidence="1">
    <location>
        <begin position="160"/>
        <end position="198"/>
    </location>
</feature>
<sequence>MTDHANTGTGAGAGAAMDTAALEHPAGDGGFGTRDRAAALFAGAAPTAPGSLAHGTPSGGWGREGPVAAGVREPSEGVNDARVGGTWPVRGGADPPGGPGKGSNGVRRGPGWRLAVWERLPVWVQLRCGIEPKTLMALCVVLAAACAFAVHHFWTGRPQAVPEPDRETPAAAVAPTAAPSAGGGPAAGATGAGPAAGAARTGGTVVVDVAGKVRQPGIQRLPAGSRVADALAAAGGPGPGTDVTGLNRARVLADGEQIVVGVTPPPGAGSAGAPGGAGAAPAVPGASGAAARPGGPVSLNTATLEQLDALPGVGPALAQHILDYRTQHGGFRSVDELRQVHGIGARRFAELRPLVQP</sequence>
<evidence type="ECO:0000313" key="3">
    <source>
        <dbReference type="EMBL" id="MFC5720184.1"/>
    </source>
</evidence>
<dbReference type="Gene3D" id="3.10.560.10">
    <property type="entry name" value="Outer membrane lipoprotein wza domain like"/>
    <property type="match status" value="1"/>
</dbReference>
<proteinExistence type="predicted"/>
<reference evidence="4" key="1">
    <citation type="journal article" date="2019" name="Int. J. Syst. Evol. Microbiol.">
        <title>The Global Catalogue of Microorganisms (GCM) 10K type strain sequencing project: providing services to taxonomists for standard genome sequencing and annotation.</title>
        <authorList>
            <consortium name="The Broad Institute Genomics Platform"/>
            <consortium name="The Broad Institute Genome Sequencing Center for Infectious Disease"/>
            <person name="Wu L."/>
            <person name="Ma J."/>
        </authorList>
    </citation>
    <scope>NUCLEOTIDE SEQUENCE [LARGE SCALE GENOMIC DNA]</scope>
    <source>
        <strain evidence="4">CGMCC 4.7304</strain>
    </source>
</reference>
<dbReference type="InterPro" id="IPR019554">
    <property type="entry name" value="Soluble_ligand-bd"/>
</dbReference>
<feature type="compositionally biased region" description="Low complexity" evidence="1">
    <location>
        <begin position="169"/>
        <end position="180"/>
    </location>
</feature>
<feature type="compositionally biased region" description="Low complexity" evidence="1">
    <location>
        <begin position="187"/>
        <end position="198"/>
    </location>
</feature>
<feature type="compositionally biased region" description="Gly residues" evidence="1">
    <location>
        <begin position="269"/>
        <end position="278"/>
    </location>
</feature>
<organism evidence="3 4">
    <name type="scientific">Streptomyces gamaensis</name>
    <dbReference type="NCBI Taxonomy" id="1763542"/>
    <lineage>
        <taxon>Bacteria</taxon>
        <taxon>Bacillati</taxon>
        <taxon>Actinomycetota</taxon>
        <taxon>Actinomycetes</taxon>
        <taxon>Kitasatosporales</taxon>
        <taxon>Streptomycetaceae</taxon>
        <taxon>Streptomyces</taxon>
    </lineage>
</organism>
<dbReference type="InterPro" id="IPR010994">
    <property type="entry name" value="RuvA_2-like"/>
</dbReference>
<dbReference type="PANTHER" id="PTHR21180">
    <property type="entry name" value="ENDONUCLEASE/EXONUCLEASE/PHOSPHATASE FAMILY DOMAIN-CONTAINING PROTEIN 1"/>
    <property type="match status" value="1"/>
</dbReference>
<accession>A0ABW0YY71</accession>
<dbReference type="Gene3D" id="1.10.150.320">
    <property type="entry name" value="Photosystem II 12 kDa extrinsic protein"/>
    <property type="match status" value="1"/>
</dbReference>
<protein>
    <submittedName>
        <fullName evidence="3">Helix-hairpin-helix domain-containing protein</fullName>
    </submittedName>
</protein>
<dbReference type="PANTHER" id="PTHR21180:SF32">
    <property type="entry name" value="ENDONUCLEASE_EXONUCLEASE_PHOSPHATASE FAMILY DOMAIN-CONTAINING PROTEIN 1"/>
    <property type="match status" value="1"/>
</dbReference>
<keyword evidence="4" id="KW-1185">Reference proteome</keyword>
<feature type="domain" description="Soluble ligand binding" evidence="2">
    <location>
        <begin position="206"/>
        <end position="260"/>
    </location>
</feature>
<dbReference type="Pfam" id="PF12836">
    <property type="entry name" value="HHH_3"/>
    <property type="match status" value="1"/>
</dbReference>
<dbReference type="Pfam" id="PF10531">
    <property type="entry name" value="SLBB"/>
    <property type="match status" value="1"/>
</dbReference>
<evidence type="ECO:0000259" key="2">
    <source>
        <dbReference type="Pfam" id="PF10531"/>
    </source>
</evidence>
<gene>
    <name evidence="3" type="ORF">ACFP1Z_08395</name>
</gene>
<name>A0ABW0YY71_9ACTN</name>
<feature type="region of interest" description="Disordered" evidence="1">
    <location>
        <begin position="72"/>
        <end position="109"/>
    </location>
</feature>
<feature type="region of interest" description="Disordered" evidence="1">
    <location>
        <begin position="266"/>
        <end position="294"/>
    </location>
</feature>
<feature type="compositionally biased region" description="Low complexity" evidence="1">
    <location>
        <begin position="279"/>
        <end position="294"/>
    </location>
</feature>
<evidence type="ECO:0000313" key="4">
    <source>
        <dbReference type="Proteomes" id="UP001596083"/>
    </source>
</evidence>
<dbReference type="InterPro" id="IPR051675">
    <property type="entry name" value="Endo/Exo/Phosphatase_dom_1"/>
</dbReference>
<dbReference type="SUPFAM" id="SSF47781">
    <property type="entry name" value="RuvA domain 2-like"/>
    <property type="match status" value="1"/>
</dbReference>
<dbReference type="RefSeq" id="WP_390315289.1">
    <property type="nucleotide sequence ID" value="NZ_JBHSPB010000004.1"/>
</dbReference>